<accession>A0A8J6P1I7</accession>
<dbReference type="Pfam" id="PF06541">
    <property type="entry name" value="ABC_trans_CmpB"/>
    <property type="match status" value="1"/>
</dbReference>
<comment type="caution">
    <text evidence="2">The sequence shown here is derived from an EMBL/GenBank/DDBJ whole genome shotgun (WGS) entry which is preliminary data.</text>
</comment>
<feature type="transmembrane region" description="Helical" evidence="1">
    <location>
        <begin position="119"/>
        <end position="141"/>
    </location>
</feature>
<dbReference type="InterPro" id="IPR010540">
    <property type="entry name" value="CmpB_TMEM229"/>
</dbReference>
<organism evidence="2 3">
    <name type="scientific">Massiliimalia timonensis</name>
    <dbReference type="NCBI Taxonomy" id="1987501"/>
    <lineage>
        <taxon>Bacteria</taxon>
        <taxon>Bacillati</taxon>
        <taxon>Bacillota</taxon>
        <taxon>Clostridia</taxon>
        <taxon>Eubacteriales</taxon>
        <taxon>Oscillospiraceae</taxon>
        <taxon>Massiliimalia</taxon>
    </lineage>
</organism>
<dbReference type="OrthoDB" id="1752779at2"/>
<proteinExistence type="predicted"/>
<feature type="transmembrane region" description="Helical" evidence="1">
    <location>
        <begin position="31"/>
        <end position="48"/>
    </location>
</feature>
<evidence type="ECO:0000313" key="3">
    <source>
        <dbReference type="Proteomes" id="UP000632659"/>
    </source>
</evidence>
<evidence type="ECO:0000313" key="2">
    <source>
        <dbReference type="EMBL" id="MBC8611014.1"/>
    </source>
</evidence>
<dbReference type="EMBL" id="JACRTL010000003">
    <property type="protein sequence ID" value="MBC8611014.1"/>
    <property type="molecule type" value="Genomic_DNA"/>
</dbReference>
<protein>
    <submittedName>
        <fullName evidence="2">Uncharacterized protein</fullName>
    </submittedName>
</protein>
<keyword evidence="3" id="KW-1185">Reference proteome</keyword>
<feature type="transmembrane region" description="Helical" evidence="1">
    <location>
        <begin position="54"/>
        <end position="71"/>
    </location>
</feature>
<keyword evidence="1" id="KW-0472">Membrane</keyword>
<sequence length="153" mass="17910">MSSFSKQILEIANERERKEELFMSRNTKEKMVVFSVGAAAYTLIELLWRQHTHWSMTLTGGTCFTILYQIYNRWKAMPLTKKCLIGSGVITAVEFVVGVVVNIWQKWNVWDYSGMQFNLLGQICLLYSSLWFFLSIPIVYISKKLKIRLQRVL</sequence>
<dbReference type="Proteomes" id="UP000632659">
    <property type="component" value="Unassembled WGS sequence"/>
</dbReference>
<name>A0A8J6P1I7_9FIRM</name>
<evidence type="ECO:0000256" key="1">
    <source>
        <dbReference type="SAM" id="Phobius"/>
    </source>
</evidence>
<dbReference type="RefSeq" id="WP_093989040.1">
    <property type="nucleotide sequence ID" value="NZ_FYDD01000004.1"/>
</dbReference>
<dbReference type="AlphaFoldDB" id="A0A8J6P1I7"/>
<gene>
    <name evidence="2" type="ORF">H8702_07745</name>
</gene>
<reference evidence="2" key="1">
    <citation type="submission" date="2020-08" db="EMBL/GenBank/DDBJ databases">
        <title>Genome public.</title>
        <authorList>
            <person name="Liu C."/>
            <person name="Sun Q."/>
        </authorList>
    </citation>
    <scope>NUCLEOTIDE SEQUENCE</scope>
    <source>
        <strain evidence="2">NSJ-15</strain>
    </source>
</reference>
<keyword evidence="1" id="KW-0812">Transmembrane</keyword>
<feature type="transmembrane region" description="Helical" evidence="1">
    <location>
        <begin position="83"/>
        <end position="104"/>
    </location>
</feature>
<keyword evidence="1" id="KW-1133">Transmembrane helix</keyword>